<keyword evidence="2" id="KW-0812">Transmembrane</keyword>
<sequence>MDAAAPPPQPTKLAKAEPANSPSIWPKAPPAFVRTVLSGHSGLGLVAAALIYIVCLSGTVAVFLNELKLWEEPAAPTMTTANPQAVQAFAEAITKTHPKAGVVYMGLPAPDMPRLYAMVGERVFVADAQGRIAGEASAPWAHFLEHLHIYLHLPETLGLIVVGLVGAALTGLIVSGFLAHPKIFRDAFAFRWAGAKRLSRADLHNRLSVWGAPFHFVVAWTGAYIGLATLLLFAVAGVTTKGDMAKVTAPIYGSVPKADPTPAPFPDLVATLAWFDGRPDLKPALISLTALGTKGQMVEVNAAMPRRLIYAERYTFDAQGRMTHKLGLSDDGLGKQVFASSYPLHFGSFGGLPVKIAYGLLGVALCVVTSSGVTIWLTRRRDRGRPAPRLEKAWAAIIWGSTATLALSAVLWLAVKVPPVWAFWAPLALLVVAAVAFKDARFWTLGLRVATSVLLAAVVAVHAGKFGGRAFDGVALGVNLTLLALAALIVPWRRPLDRRAS</sequence>
<proteinExistence type="predicted"/>
<evidence type="ECO:0000313" key="3">
    <source>
        <dbReference type="EMBL" id="ABZ70602.1"/>
    </source>
</evidence>
<feature type="transmembrane region" description="Helical" evidence="2">
    <location>
        <begin position="43"/>
        <end position="64"/>
    </location>
</feature>
<dbReference type="AlphaFoldDB" id="B0T0F6"/>
<feature type="compositionally biased region" description="Pro residues" evidence="1">
    <location>
        <begin position="1"/>
        <end position="10"/>
    </location>
</feature>
<evidence type="ECO:0000256" key="2">
    <source>
        <dbReference type="SAM" id="Phobius"/>
    </source>
</evidence>
<feature type="transmembrane region" description="Helical" evidence="2">
    <location>
        <begin position="356"/>
        <end position="377"/>
    </location>
</feature>
<dbReference type="Pfam" id="PF03929">
    <property type="entry name" value="PepSY_TM"/>
    <property type="match status" value="1"/>
</dbReference>
<evidence type="ECO:0000256" key="1">
    <source>
        <dbReference type="SAM" id="MobiDB-lite"/>
    </source>
</evidence>
<dbReference type="PANTHER" id="PTHR34219:SF3">
    <property type="entry name" value="BLL7967 PROTEIN"/>
    <property type="match status" value="1"/>
</dbReference>
<dbReference type="KEGG" id="cak:Caul_1472"/>
<gene>
    <name evidence="3" type="ordered locus">Caul_1472</name>
</gene>
<dbReference type="STRING" id="366602.Caul_1472"/>
<feature type="transmembrane region" description="Helical" evidence="2">
    <location>
        <begin position="393"/>
        <end position="415"/>
    </location>
</feature>
<feature type="transmembrane region" description="Helical" evidence="2">
    <location>
        <begin position="421"/>
        <end position="438"/>
    </location>
</feature>
<feature type="region of interest" description="Disordered" evidence="1">
    <location>
        <begin position="1"/>
        <end position="22"/>
    </location>
</feature>
<feature type="transmembrane region" description="Helical" evidence="2">
    <location>
        <begin position="470"/>
        <end position="492"/>
    </location>
</feature>
<dbReference type="InterPro" id="IPR005625">
    <property type="entry name" value="PepSY-ass_TM"/>
</dbReference>
<dbReference type="PANTHER" id="PTHR34219">
    <property type="entry name" value="IRON-REGULATED INNER MEMBRANE PROTEIN-RELATED"/>
    <property type="match status" value="1"/>
</dbReference>
<organism evidence="3">
    <name type="scientific">Caulobacter sp. (strain K31)</name>
    <dbReference type="NCBI Taxonomy" id="366602"/>
    <lineage>
        <taxon>Bacteria</taxon>
        <taxon>Pseudomonadati</taxon>
        <taxon>Pseudomonadota</taxon>
        <taxon>Alphaproteobacteria</taxon>
        <taxon>Caulobacterales</taxon>
        <taxon>Caulobacteraceae</taxon>
        <taxon>Caulobacter</taxon>
    </lineage>
</organism>
<keyword evidence="2" id="KW-0472">Membrane</keyword>
<protein>
    <submittedName>
        <fullName evidence="3">PepSY-associated TM helix domain protein</fullName>
    </submittedName>
</protein>
<name>B0T0F6_CAUSK</name>
<reference evidence="3" key="1">
    <citation type="submission" date="2008-01" db="EMBL/GenBank/DDBJ databases">
        <title>Complete sequence of chromosome of Caulobacter sp. K31.</title>
        <authorList>
            <consortium name="US DOE Joint Genome Institute"/>
            <person name="Copeland A."/>
            <person name="Lucas S."/>
            <person name="Lapidus A."/>
            <person name="Barry K."/>
            <person name="Glavina del Rio T."/>
            <person name="Dalin E."/>
            <person name="Tice H."/>
            <person name="Pitluck S."/>
            <person name="Bruce D."/>
            <person name="Goodwin L."/>
            <person name="Thompson L.S."/>
            <person name="Brettin T."/>
            <person name="Detter J.C."/>
            <person name="Han C."/>
            <person name="Schmutz J."/>
            <person name="Larimer F."/>
            <person name="Land M."/>
            <person name="Hauser L."/>
            <person name="Kyrpides N."/>
            <person name="Kim E."/>
            <person name="Stephens C."/>
            <person name="Richardson P."/>
        </authorList>
    </citation>
    <scope>NUCLEOTIDE SEQUENCE [LARGE SCALE GENOMIC DNA]</scope>
    <source>
        <strain evidence="3">K31</strain>
    </source>
</reference>
<feature type="transmembrane region" description="Helical" evidence="2">
    <location>
        <begin position="157"/>
        <end position="179"/>
    </location>
</feature>
<accession>B0T0F6</accession>
<dbReference type="OrthoDB" id="9776609at2"/>
<dbReference type="EMBL" id="CP000927">
    <property type="protein sequence ID" value="ABZ70602.1"/>
    <property type="molecule type" value="Genomic_DNA"/>
</dbReference>
<keyword evidence="2" id="KW-1133">Transmembrane helix</keyword>
<dbReference type="eggNOG" id="COG3182">
    <property type="taxonomic scope" value="Bacteria"/>
</dbReference>
<dbReference type="HOGENOM" id="CLU_025664_3_0_5"/>
<feature type="transmembrane region" description="Helical" evidence="2">
    <location>
        <begin position="207"/>
        <end position="236"/>
    </location>
</feature>